<evidence type="ECO:0000256" key="14">
    <source>
        <dbReference type="ARBA" id="ARBA00049244"/>
    </source>
</evidence>
<evidence type="ECO:0000256" key="8">
    <source>
        <dbReference type="ARBA" id="ARBA00022723"/>
    </source>
</evidence>
<evidence type="ECO:0000313" key="18">
    <source>
        <dbReference type="WBParaSite" id="MBELARI_LOCUS10295"/>
    </source>
</evidence>
<keyword evidence="12" id="KW-0539">Nucleus</keyword>
<dbReference type="EC" id="2.7.7.7" evidence="5"/>
<keyword evidence="17" id="KW-1185">Reference proteome</keyword>
<feature type="region of interest" description="Disordered" evidence="15">
    <location>
        <begin position="541"/>
        <end position="577"/>
    </location>
</feature>
<evidence type="ECO:0000256" key="12">
    <source>
        <dbReference type="ARBA" id="ARBA00023242"/>
    </source>
</evidence>
<dbReference type="WBParaSite" id="MBELARI_LOCUS10295">
    <property type="protein sequence ID" value="MBELARI_LOCUS10295"/>
    <property type="gene ID" value="MBELARI_LOCUS10295"/>
</dbReference>
<comment type="cofactor">
    <cofactor evidence="2">
        <name>Mg(2+)</name>
        <dbReference type="ChEBI" id="CHEBI:18420"/>
    </cofactor>
</comment>
<keyword evidence="6" id="KW-0808">Transferase</keyword>
<proteinExistence type="inferred from homology"/>
<comment type="similarity">
    <text evidence="4">Belongs to the DNA polymerase type-Y family.</text>
</comment>
<evidence type="ECO:0000256" key="1">
    <source>
        <dbReference type="ARBA" id="ARBA00001936"/>
    </source>
</evidence>
<dbReference type="AlphaFoldDB" id="A0AAF3E8Q0"/>
<dbReference type="Pfam" id="PF11799">
    <property type="entry name" value="IMS_C"/>
    <property type="match status" value="1"/>
</dbReference>
<dbReference type="Proteomes" id="UP000887575">
    <property type="component" value="Unassembled WGS sequence"/>
</dbReference>
<evidence type="ECO:0000256" key="2">
    <source>
        <dbReference type="ARBA" id="ARBA00001946"/>
    </source>
</evidence>
<comment type="subcellular location">
    <subcellularLocation>
        <location evidence="3">Nucleus</location>
    </subcellularLocation>
</comment>
<comment type="catalytic activity">
    <reaction evidence="14">
        <text>DNA(n) + a 2'-deoxyribonucleoside 5'-triphosphate = DNA(n+1) + diphosphate</text>
        <dbReference type="Rhea" id="RHEA:22508"/>
        <dbReference type="Rhea" id="RHEA-COMP:17339"/>
        <dbReference type="Rhea" id="RHEA-COMP:17340"/>
        <dbReference type="ChEBI" id="CHEBI:33019"/>
        <dbReference type="ChEBI" id="CHEBI:61560"/>
        <dbReference type="ChEBI" id="CHEBI:173112"/>
        <dbReference type="EC" id="2.7.7.7"/>
    </reaction>
</comment>
<dbReference type="GO" id="GO:0006281">
    <property type="term" value="P:DNA repair"/>
    <property type="evidence" value="ECO:0007669"/>
    <property type="project" value="UniProtKB-KW"/>
</dbReference>
<name>A0AAF3E8Q0_9BILA</name>
<dbReference type="InterPro" id="IPR043128">
    <property type="entry name" value="Rev_trsase/Diguanyl_cyclase"/>
</dbReference>
<dbReference type="GO" id="GO:0003684">
    <property type="term" value="F:damaged DNA binding"/>
    <property type="evidence" value="ECO:0007669"/>
    <property type="project" value="InterPro"/>
</dbReference>
<organism evidence="17 18">
    <name type="scientific">Mesorhabditis belari</name>
    <dbReference type="NCBI Taxonomy" id="2138241"/>
    <lineage>
        <taxon>Eukaryota</taxon>
        <taxon>Metazoa</taxon>
        <taxon>Ecdysozoa</taxon>
        <taxon>Nematoda</taxon>
        <taxon>Chromadorea</taxon>
        <taxon>Rhabditida</taxon>
        <taxon>Rhabditina</taxon>
        <taxon>Rhabditomorpha</taxon>
        <taxon>Rhabditoidea</taxon>
        <taxon>Rhabditidae</taxon>
        <taxon>Mesorhabditinae</taxon>
        <taxon>Mesorhabditis</taxon>
    </lineage>
</organism>
<dbReference type="GO" id="GO:0005657">
    <property type="term" value="C:replication fork"/>
    <property type="evidence" value="ECO:0007669"/>
    <property type="project" value="TreeGrafter"/>
</dbReference>
<dbReference type="GO" id="GO:0005634">
    <property type="term" value="C:nucleus"/>
    <property type="evidence" value="ECO:0007669"/>
    <property type="project" value="UniProtKB-SubCell"/>
</dbReference>
<evidence type="ECO:0000256" key="10">
    <source>
        <dbReference type="ARBA" id="ARBA00022842"/>
    </source>
</evidence>
<evidence type="ECO:0000259" key="16">
    <source>
        <dbReference type="PROSITE" id="PS50173"/>
    </source>
</evidence>
<sequence length="577" mass="64741">MLKPPTRIIGLIDMDCFYAQVEQREKPELWGKPVAVVQPSGPRGALGGVIALSYEARRAGVKRGMMVPQVKACCSEVNICVVPFGEHADKPDINKYRLASAEVFEIINTFDERIVVEKASVDEAFLDLTQLVEEMIATEGRDEALRRYASEWKTIFPTSHLAEGADKNDSYNREESFERWITGHCATDFRHLSILVAGEVIEQLRAAILSKTQFYCSGGVATNKMMAKLVCGRHKPRQQTLMPHEYASNILDKTSIQDVRFLGGKFGQSVCNRFGIETMGQLAAINLSKLEESFPAQARWLYEVARGHDEEVVKTRNLLGSVTVSKQFPGKRALAKIDDIQFWITGLSKELCKRLHEDQNANKRTATSLILSFCTTNWKQYSKTLSMVSYNPDDIYEIAWGALKLLNKATDKKNWEPPLGVLTLSSSRFVGGVLSGTRTLKNWMKEGGETSNIEKKLPAIVSSRVDDQGWEVFNPDDLEDVNTEAVNAPWETGLGSSVLPNALGYDPAFLNELPEDIRAELLHEQRLNEAKVLQVKHKPIDAKVEAKGNPKQRQKKKADLPVDEPPKKKIKDFFKKD</sequence>
<feature type="compositionally biased region" description="Basic and acidic residues" evidence="15">
    <location>
        <begin position="557"/>
        <end position="577"/>
    </location>
</feature>
<dbReference type="Gene3D" id="3.30.1490.100">
    <property type="entry name" value="DNA polymerase, Y-family, little finger domain"/>
    <property type="match status" value="1"/>
</dbReference>
<evidence type="ECO:0000313" key="17">
    <source>
        <dbReference type="Proteomes" id="UP000887575"/>
    </source>
</evidence>
<keyword evidence="11" id="KW-0234">DNA repair</keyword>
<dbReference type="Pfam" id="PF00817">
    <property type="entry name" value="IMS"/>
    <property type="match status" value="1"/>
</dbReference>
<dbReference type="FunFam" id="1.10.150.20:FF:000014">
    <property type="entry name" value="Polymerase (DNA directed), eta"/>
    <property type="match status" value="1"/>
</dbReference>
<dbReference type="InterPro" id="IPR043502">
    <property type="entry name" value="DNA/RNA_pol_sf"/>
</dbReference>
<evidence type="ECO:0000256" key="5">
    <source>
        <dbReference type="ARBA" id="ARBA00012417"/>
    </source>
</evidence>
<dbReference type="Gene3D" id="6.10.250.1630">
    <property type="match status" value="1"/>
</dbReference>
<dbReference type="InterPro" id="IPR052230">
    <property type="entry name" value="DNA_polymerase_eta"/>
</dbReference>
<feature type="domain" description="UmuC" evidence="16">
    <location>
        <begin position="9"/>
        <end position="263"/>
    </location>
</feature>
<evidence type="ECO:0000256" key="4">
    <source>
        <dbReference type="ARBA" id="ARBA00010945"/>
    </source>
</evidence>
<keyword evidence="9" id="KW-0227">DNA damage</keyword>
<keyword evidence="7" id="KW-0548">Nucleotidyltransferase</keyword>
<dbReference type="PROSITE" id="PS50173">
    <property type="entry name" value="UMUC"/>
    <property type="match status" value="1"/>
</dbReference>
<dbReference type="GO" id="GO:0009411">
    <property type="term" value="P:response to UV"/>
    <property type="evidence" value="ECO:0007669"/>
    <property type="project" value="UniProtKB-ARBA"/>
</dbReference>
<protein>
    <recommendedName>
        <fullName evidence="13">DNA polymerase eta</fullName>
        <ecNumber evidence="5">2.7.7.7</ecNumber>
    </recommendedName>
</protein>
<evidence type="ECO:0000256" key="7">
    <source>
        <dbReference type="ARBA" id="ARBA00022695"/>
    </source>
</evidence>
<evidence type="ECO:0000256" key="11">
    <source>
        <dbReference type="ARBA" id="ARBA00023204"/>
    </source>
</evidence>
<dbReference type="Gene3D" id="1.10.150.20">
    <property type="entry name" value="5' to 3' exonuclease, C-terminal subdomain"/>
    <property type="match status" value="1"/>
</dbReference>
<evidence type="ECO:0000256" key="15">
    <source>
        <dbReference type="SAM" id="MobiDB-lite"/>
    </source>
</evidence>
<comment type="cofactor">
    <cofactor evidence="1">
        <name>Mn(2+)</name>
        <dbReference type="ChEBI" id="CHEBI:29035"/>
    </cofactor>
</comment>
<evidence type="ECO:0000256" key="13">
    <source>
        <dbReference type="ARBA" id="ARBA00044975"/>
    </source>
</evidence>
<reference evidence="18" key="1">
    <citation type="submission" date="2024-02" db="UniProtKB">
        <authorList>
            <consortium name="WormBaseParasite"/>
        </authorList>
    </citation>
    <scope>IDENTIFICATION</scope>
</reference>
<dbReference type="GO" id="GO:0035861">
    <property type="term" value="C:site of double-strand break"/>
    <property type="evidence" value="ECO:0007669"/>
    <property type="project" value="TreeGrafter"/>
</dbReference>
<dbReference type="Pfam" id="PF21704">
    <property type="entry name" value="POLH-Rev1_HhH"/>
    <property type="match status" value="1"/>
</dbReference>
<dbReference type="GO" id="GO:0046872">
    <property type="term" value="F:metal ion binding"/>
    <property type="evidence" value="ECO:0007669"/>
    <property type="project" value="UniProtKB-KW"/>
</dbReference>
<dbReference type="Gene3D" id="3.30.70.270">
    <property type="match status" value="1"/>
</dbReference>
<keyword evidence="10" id="KW-0460">Magnesium</keyword>
<dbReference type="SUPFAM" id="SSF100879">
    <property type="entry name" value="Lesion bypass DNA polymerase (Y-family), little finger domain"/>
    <property type="match status" value="1"/>
</dbReference>
<dbReference type="PANTHER" id="PTHR45873">
    <property type="entry name" value="DNA POLYMERASE ETA"/>
    <property type="match status" value="1"/>
</dbReference>
<dbReference type="GO" id="GO:0042276">
    <property type="term" value="P:error-prone translesion synthesis"/>
    <property type="evidence" value="ECO:0007669"/>
    <property type="project" value="TreeGrafter"/>
</dbReference>
<dbReference type="SUPFAM" id="SSF56672">
    <property type="entry name" value="DNA/RNA polymerases"/>
    <property type="match status" value="1"/>
</dbReference>
<evidence type="ECO:0000256" key="3">
    <source>
        <dbReference type="ARBA" id="ARBA00004123"/>
    </source>
</evidence>
<dbReference type="InterPro" id="IPR036775">
    <property type="entry name" value="DNA_pol_Y-fam_lit_finger_sf"/>
</dbReference>
<evidence type="ECO:0000256" key="6">
    <source>
        <dbReference type="ARBA" id="ARBA00022679"/>
    </source>
</evidence>
<dbReference type="Gene3D" id="3.40.1170.60">
    <property type="match status" value="1"/>
</dbReference>
<dbReference type="PANTHER" id="PTHR45873:SF1">
    <property type="entry name" value="DNA POLYMERASE ETA"/>
    <property type="match status" value="1"/>
</dbReference>
<evidence type="ECO:0000256" key="9">
    <source>
        <dbReference type="ARBA" id="ARBA00022763"/>
    </source>
</evidence>
<keyword evidence="8" id="KW-0479">Metal-binding</keyword>
<dbReference type="InterPro" id="IPR025527">
    <property type="entry name" value="HUWE1/Rev1_UBM"/>
</dbReference>
<dbReference type="InterPro" id="IPR001126">
    <property type="entry name" value="UmuC"/>
</dbReference>
<dbReference type="InterPro" id="IPR017961">
    <property type="entry name" value="DNA_pol_Y-fam_little_finger"/>
</dbReference>
<dbReference type="Pfam" id="PF14377">
    <property type="entry name" value="UBM"/>
    <property type="match status" value="1"/>
</dbReference>
<dbReference type="FunFam" id="3.40.1170.60:FF:000003">
    <property type="entry name" value="DNA polymerase eta"/>
    <property type="match status" value="1"/>
</dbReference>
<dbReference type="GO" id="GO:0003887">
    <property type="term" value="F:DNA-directed DNA polymerase activity"/>
    <property type="evidence" value="ECO:0007669"/>
    <property type="project" value="UniProtKB-EC"/>
</dbReference>
<accession>A0AAF3E8Q0</accession>